<accession>A0A917T820</accession>
<keyword evidence="8" id="KW-1185">Reference proteome</keyword>
<dbReference type="PANTHER" id="PTHR32308:SF10">
    <property type="entry name" value="CITRATE LYASE SUBUNIT BETA"/>
    <property type="match status" value="1"/>
</dbReference>
<reference evidence="7" key="2">
    <citation type="submission" date="2020-09" db="EMBL/GenBank/DDBJ databases">
        <authorList>
            <person name="Sun Q."/>
            <person name="Zhou Y."/>
        </authorList>
    </citation>
    <scope>NUCLEOTIDE SEQUENCE</scope>
    <source>
        <strain evidence="7">CGMCC 4.7308</strain>
    </source>
</reference>
<evidence type="ECO:0000256" key="5">
    <source>
        <dbReference type="PIRSR" id="PIRSR015582-2"/>
    </source>
</evidence>
<dbReference type="InterPro" id="IPR040442">
    <property type="entry name" value="Pyrv_kinase-like_dom_sf"/>
</dbReference>
<organism evidence="7 8">
    <name type="scientific">Nakamurella endophytica</name>
    <dbReference type="NCBI Taxonomy" id="1748367"/>
    <lineage>
        <taxon>Bacteria</taxon>
        <taxon>Bacillati</taxon>
        <taxon>Actinomycetota</taxon>
        <taxon>Actinomycetes</taxon>
        <taxon>Nakamurellales</taxon>
        <taxon>Nakamurellaceae</taxon>
        <taxon>Nakamurella</taxon>
    </lineage>
</organism>
<dbReference type="InterPro" id="IPR015813">
    <property type="entry name" value="Pyrv/PenolPyrv_kinase-like_dom"/>
</dbReference>
<dbReference type="Gene3D" id="3.20.20.60">
    <property type="entry name" value="Phosphoenolpyruvate-binding domains"/>
    <property type="match status" value="1"/>
</dbReference>
<dbReference type="PANTHER" id="PTHR32308">
    <property type="entry name" value="LYASE BETA SUBUNIT, PUTATIVE (AFU_ORTHOLOGUE AFUA_4G13030)-RELATED"/>
    <property type="match status" value="1"/>
</dbReference>
<feature type="binding site" evidence="5">
    <location>
        <position position="127"/>
    </location>
    <ligand>
        <name>Mg(2+)</name>
        <dbReference type="ChEBI" id="CHEBI:18420"/>
    </ligand>
</feature>
<dbReference type="PIRSF" id="PIRSF015582">
    <property type="entry name" value="Cit_lyase_B"/>
    <property type="match status" value="1"/>
</dbReference>
<feature type="binding site" evidence="5">
    <location>
        <position position="153"/>
    </location>
    <ligand>
        <name>Mg(2+)</name>
        <dbReference type="ChEBI" id="CHEBI:18420"/>
    </ligand>
</feature>
<dbReference type="Proteomes" id="UP000655208">
    <property type="component" value="Unassembled WGS sequence"/>
</dbReference>
<dbReference type="Pfam" id="PF03328">
    <property type="entry name" value="HpcH_HpaI"/>
    <property type="match status" value="1"/>
</dbReference>
<dbReference type="GO" id="GO:0000287">
    <property type="term" value="F:magnesium ion binding"/>
    <property type="evidence" value="ECO:0007669"/>
    <property type="project" value="TreeGrafter"/>
</dbReference>
<dbReference type="GO" id="GO:0016829">
    <property type="term" value="F:lyase activity"/>
    <property type="evidence" value="ECO:0007669"/>
    <property type="project" value="UniProtKB-KW"/>
</dbReference>
<sequence length="285" mass="28857">MRAAPGPVCALYVPGDRPERFAKAVASGADLVVLDLEDAVAAERKDLARTAVETFVGEIGTEVAGVGMAIRVNARGTVGWAEDLELLRRLLGAGHRPAEVRLPKTESPADVAALRAAADVPVAALIESARGLLAAPEVAAAPGVVSVGLGEADLRSDLGIEGDAAFAPLRLQLAVAASAAGLRRPAMAAYPALDDLDGLARSCAAGRAVGCHGRSAVHPRQVPVIRRAFRPTAGELAAAREVLEALDGPAGAARTADGSMVDAAMRGWAEATLALAADHEDGAGG</sequence>
<dbReference type="RefSeq" id="WP_188944199.1">
    <property type="nucleotide sequence ID" value="NZ_BMNA01000012.1"/>
</dbReference>
<evidence type="ECO:0000256" key="3">
    <source>
        <dbReference type="ARBA" id="ARBA00022842"/>
    </source>
</evidence>
<gene>
    <name evidence="7" type="ORF">GCM10011594_37220</name>
</gene>
<comment type="caution">
    <text evidence="7">The sequence shown here is derived from an EMBL/GenBank/DDBJ whole genome shotgun (WGS) entry which is preliminary data.</text>
</comment>
<comment type="cofactor">
    <cofactor evidence="1">
        <name>Mg(2+)</name>
        <dbReference type="ChEBI" id="CHEBI:18420"/>
    </cofactor>
</comment>
<keyword evidence="7" id="KW-0456">Lyase</keyword>
<dbReference type="InterPro" id="IPR011206">
    <property type="entry name" value="Citrate_lyase_beta/mcl1/mcl2"/>
</dbReference>
<proteinExistence type="predicted"/>
<feature type="domain" description="HpcH/HpaI aldolase/citrate lyase" evidence="6">
    <location>
        <begin position="11"/>
        <end position="219"/>
    </location>
</feature>
<evidence type="ECO:0000259" key="6">
    <source>
        <dbReference type="Pfam" id="PF03328"/>
    </source>
</evidence>
<dbReference type="SUPFAM" id="SSF51621">
    <property type="entry name" value="Phosphoenolpyruvate/pyruvate domain"/>
    <property type="match status" value="1"/>
</dbReference>
<keyword evidence="3 5" id="KW-0460">Magnesium</keyword>
<evidence type="ECO:0000313" key="7">
    <source>
        <dbReference type="EMBL" id="GGM13932.1"/>
    </source>
</evidence>
<dbReference type="GO" id="GO:0006107">
    <property type="term" value="P:oxaloacetate metabolic process"/>
    <property type="evidence" value="ECO:0007669"/>
    <property type="project" value="TreeGrafter"/>
</dbReference>
<name>A0A917T820_9ACTN</name>
<evidence type="ECO:0000256" key="2">
    <source>
        <dbReference type="ARBA" id="ARBA00022723"/>
    </source>
</evidence>
<reference evidence="7" key="1">
    <citation type="journal article" date="2014" name="Int. J. Syst. Evol. Microbiol.">
        <title>Complete genome sequence of Corynebacterium casei LMG S-19264T (=DSM 44701T), isolated from a smear-ripened cheese.</title>
        <authorList>
            <consortium name="US DOE Joint Genome Institute (JGI-PGF)"/>
            <person name="Walter F."/>
            <person name="Albersmeier A."/>
            <person name="Kalinowski J."/>
            <person name="Ruckert C."/>
        </authorList>
    </citation>
    <scope>NUCLEOTIDE SEQUENCE</scope>
    <source>
        <strain evidence="7">CGMCC 4.7308</strain>
    </source>
</reference>
<feature type="binding site" evidence="4">
    <location>
        <position position="71"/>
    </location>
    <ligand>
        <name>substrate</name>
    </ligand>
</feature>
<evidence type="ECO:0000256" key="4">
    <source>
        <dbReference type="PIRSR" id="PIRSR015582-1"/>
    </source>
</evidence>
<keyword evidence="2 5" id="KW-0479">Metal-binding</keyword>
<dbReference type="AlphaFoldDB" id="A0A917T820"/>
<feature type="binding site" evidence="4">
    <location>
        <position position="127"/>
    </location>
    <ligand>
        <name>substrate</name>
    </ligand>
</feature>
<dbReference type="InterPro" id="IPR005000">
    <property type="entry name" value="Aldolase/citrate-lyase_domain"/>
</dbReference>
<protein>
    <submittedName>
        <fullName evidence="7">CoA ester lyase</fullName>
    </submittedName>
</protein>
<evidence type="ECO:0000313" key="8">
    <source>
        <dbReference type="Proteomes" id="UP000655208"/>
    </source>
</evidence>
<evidence type="ECO:0000256" key="1">
    <source>
        <dbReference type="ARBA" id="ARBA00001946"/>
    </source>
</evidence>
<dbReference type="EMBL" id="BMNA01000012">
    <property type="protein sequence ID" value="GGM13932.1"/>
    <property type="molecule type" value="Genomic_DNA"/>
</dbReference>